<dbReference type="SUPFAM" id="SSF56672">
    <property type="entry name" value="DNA/RNA polymerases"/>
    <property type="match status" value="1"/>
</dbReference>
<dbReference type="InterPro" id="IPR043128">
    <property type="entry name" value="Rev_trsase/Diguanyl_cyclase"/>
</dbReference>
<dbReference type="AlphaFoldDB" id="A0AAF0PR54"/>
<sequence length="355" mass="40145">MTIVPDEAERVRRFVRGLRFSIKSYVFRAVRKEASLESIVSIASEQPGVGNRPEDLMVLAEVAMVTPSRPQHSYLVVPARDPAPPAKGRGGQDVQCYAFPGRPKAETSNVVITVFIRDTSVEPPPMDFVPIVRDFVDVVPTYLPGVPPDRDIDFAIDFEPGPKSISIAPYRMSPNTLKELKDELQDLLSKGFIRPSVSSWGAHVLFLKIRASGVPKTAFRTRYGSYEFLVMSFGLTSAPATFMDLMIKRLREEKLYVKFSKYEFWLDSVAFLGHVVSKLIQPRLKHRRVRLDLNWLLRFEVLWDLRAITNDKCEEIFQNSKTLLMPAPILTLPKEGVGFTVYYDASRFGLGGVLM</sequence>
<gene>
    <name evidence="1" type="ORF">MTR67_002596</name>
</gene>
<evidence type="ECO:0008006" key="3">
    <source>
        <dbReference type="Google" id="ProtNLM"/>
    </source>
</evidence>
<dbReference type="InterPro" id="IPR043502">
    <property type="entry name" value="DNA/RNA_pol_sf"/>
</dbReference>
<dbReference type="PANTHER" id="PTHR24559:SF444">
    <property type="entry name" value="REVERSE TRANSCRIPTASE DOMAIN-CONTAINING PROTEIN"/>
    <property type="match status" value="1"/>
</dbReference>
<evidence type="ECO:0000313" key="2">
    <source>
        <dbReference type="Proteomes" id="UP001234989"/>
    </source>
</evidence>
<name>A0AAF0PR54_SOLVR</name>
<dbReference type="PANTHER" id="PTHR24559">
    <property type="entry name" value="TRANSPOSON TY3-I GAG-POL POLYPROTEIN"/>
    <property type="match status" value="1"/>
</dbReference>
<proteinExistence type="predicted"/>
<organism evidence="1 2">
    <name type="scientific">Solanum verrucosum</name>
    <dbReference type="NCBI Taxonomy" id="315347"/>
    <lineage>
        <taxon>Eukaryota</taxon>
        <taxon>Viridiplantae</taxon>
        <taxon>Streptophyta</taxon>
        <taxon>Embryophyta</taxon>
        <taxon>Tracheophyta</taxon>
        <taxon>Spermatophyta</taxon>
        <taxon>Magnoliopsida</taxon>
        <taxon>eudicotyledons</taxon>
        <taxon>Gunneridae</taxon>
        <taxon>Pentapetalae</taxon>
        <taxon>asterids</taxon>
        <taxon>lamiids</taxon>
        <taxon>Solanales</taxon>
        <taxon>Solanaceae</taxon>
        <taxon>Solanoideae</taxon>
        <taxon>Solaneae</taxon>
        <taxon>Solanum</taxon>
    </lineage>
</organism>
<reference evidence="1" key="1">
    <citation type="submission" date="2023-08" db="EMBL/GenBank/DDBJ databases">
        <title>A de novo genome assembly of Solanum verrucosum Schlechtendal, a Mexican diploid species geographically isolated from the other diploid A-genome species in potato relatives.</title>
        <authorList>
            <person name="Hosaka K."/>
        </authorList>
    </citation>
    <scope>NUCLEOTIDE SEQUENCE</scope>
    <source>
        <tissue evidence="1">Young leaves</tissue>
    </source>
</reference>
<dbReference type="Gene3D" id="3.30.70.270">
    <property type="match status" value="1"/>
</dbReference>
<dbReference type="Gene3D" id="3.10.10.10">
    <property type="entry name" value="HIV Type 1 Reverse Transcriptase, subunit A, domain 1"/>
    <property type="match status" value="2"/>
</dbReference>
<dbReference type="InterPro" id="IPR053134">
    <property type="entry name" value="RNA-dir_DNA_polymerase"/>
</dbReference>
<dbReference type="EMBL" id="CP133612">
    <property type="protein sequence ID" value="WMV09211.1"/>
    <property type="molecule type" value="Genomic_DNA"/>
</dbReference>
<evidence type="ECO:0000313" key="1">
    <source>
        <dbReference type="EMBL" id="WMV09211.1"/>
    </source>
</evidence>
<keyword evidence="2" id="KW-1185">Reference proteome</keyword>
<accession>A0AAF0PR54</accession>
<protein>
    <recommendedName>
        <fullName evidence="3">Retrotransposon protein</fullName>
    </recommendedName>
</protein>
<dbReference type="Proteomes" id="UP001234989">
    <property type="component" value="Chromosome 1"/>
</dbReference>